<accession>A0A923LSZ1</accession>
<feature type="coiled-coil region" evidence="1">
    <location>
        <begin position="49"/>
        <end position="76"/>
    </location>
</feature>
<keyword evidence="3" id="KW-1185">Reference proteome</keyword>
<gene>
    <name evidence="2" type="ORF">H8S45_04550</name>
</gene>
<dbReference type="EMBL" id="JACOPL010000003">
    <property type="protein sequence ID" value="MBC5724730.1"/>
    <property type="molecule type" value="Genomic_DNA"/>
</dbReference>
<protein>
    <submittedName>
        <fullName evidence="2">Uncharacterized protein</fullName>
    </submittedName>
</protein>
<dbReference type="AlphaFoldDB" id="A0A923LSZ1"/>
<reference evidence="2" key="1">
    <citation type="submission" date="2020-08" db="EMBL/GenBank/DDBJ databases">
        <title>Genome public.</title>
        <authorList>
            <person name="Liu C."/>
            <person name="Sun Q."/>
        </authorList>
    </citation>
    <scope>NUCLEOTIDE SEQUENCE</scope>
    <source>
        <strain evidence="2">NSJ-28</strain>
    </source>
</reference>
<keyword evidence="1" id="KW-0175">Coiled coil</keyword>
<evidence type="ECO:0000313" key="3">
    <source>
        <dbReference type="Proteomes" id="UP000606499"/>
    </source>
</evidence>
<sequence length="121" mass="13805">MKCNDCGNLGWGDDEGELVYGWCRVRQYCPDLGIERDCSSFLKKRPDALSTLQIENERLRAELEQVKREKDAAASDLESVMAYRGDNGDNLDTCQFCKNGQCYVRGGTKQCLPQWRGQKEE</sequence>
<name>A0A923LSZ1_9FIRM</name>
<comment type="caution">
    <text evidence="2">The sequence shown here is derived from an EMBL/GenBank/DDBJ whole genome shotgun (WGS) entry which is preliminary data.</text>
</comment>
<evidence type="ECO:0000256" key="1">
    <source>
        <dbReference type="SAM" id="Coils"/>
    </source>
</evidence>
<proteinExistence type="predicted"/>
<organism evidence="2 3">
    <name type="scientific">Agathobaculum faecis</name>
    <dbReference type="NCBI Taxonomy" id="2763013"/>
    <lineage>
        <taxon>Bacteria</taxon>
        <taxon>Bacillati</taxon>
        <taxon>Bacillota</taxon>
        <taxon>Clostridia</taxon>
        <taxon>Eubacteriales</taxon>
        <taxon>Butyricicoccaceae</taxon>
        <taxon>Agathobaculum</taxon>
    </lineage>
</organism>
<dbReference type="RefSeq" id="WP_186949681.1">
    <property type="nucleotide sequence ID" value="NZ_JACOPL010000003.1"/>
</dbReference>
<dbReference type="Proteomes" id="UP000606499">
    <property type="component" value="Unassembled WGS sequence"/>
</dbReference>
<evidence type="ECO:0000313" key="2">
    <source>
        <dbReference type="EMBL" id="MBC5724730.1"/>
    </source>
</evidence>